<dbReference type="Gene3D" id="3.40.50.150">
    <property type="entry name" value="Vaccinia Virus protein VP39"/>
    <property type="match status" value="1"/>
</dbReference>
<dbReference type="GO" id="GO:0003723">
    <property type="term" value="F:RNA binding"/>
    <property type="evidence" value="ECO:0007669"/>
    <property type="project" value="UniProtKB-UniRule"/>
</dbReference>
<dbReference type="CDD" id="cd02440">
    <property type="entry name" value="AdoMet_MTases"/>
    <property type="match status" value="1"/>
</dbReference>
<feature type="compositionally biased region" description="Low complexity" evidence="6">
    <location>
        <begin position="47"/>
        <end position="64"/>
    </location>
</feature>
<evidence type="ECO:0000256" key="6">
    <source>
        <dbReference type="SAM" id="MobiDB-lite"/>
    </source>
</evidence>
<feature type="binding site" evidence="5">
    <location>
        <position position="320"/>
    </location>
    <ligand>
        <name>S-adenosyl-L-methionine</name>
        <dbReference type="ChEBI" id="CHEBI:59789"/>
    </ligand>
</feature>
<keyword evidence="4 5" id="KW-0694">RNA-binding</keyword>
<sequence>MTQSPRKSAFGKPSSSGKQDFTKPVIVANPAGSMKPRSNAATNTQGSRPAAAAASKQSPVARAAVPPSEASLIRAAAAAKISPARAAAFHILSKVSNSASHSDDLLHSLAVNALSAEDRNLTTALVLGVLRWQLHLDAVMRPMLQRPDAELHPAALLALRLGVFQLLHLDRVPPHAALNESVELARANGAAHAAGMVNAILRRVLREKTTEAANRSTLAVAVTPAEQAHPAWMIARWRANFGGATVRRIAEYDQAEPPSHELFNADPALPEIDDGSRLVAELAAAAVGLPKRILDCCAAPGGKTAVLAVRHPDAEIVAADISDKRLDAMRKRMDRDPATASVKTIVADMTAPQTAHMLREGFDLILCDAPCSGTGTLARNPEIRHRLRPSDLPRQAERQRQILANALRLLAPGGILVYSTCSLEPEENEAVVAAAMQDVEGIEQSAAQPIAERIADLSPEAAEQLAASAFADAALRTLPGTQACDGFYAAVLQRKN</sequence>
<dbReference type="STRING" id="926566.Terro_0763"/>
<evidence type="ECO:0000256" key="4">
    <source>
        <dbReference type="ARBA" id="ARBA00022884"/>
    </source>
</evidence>
<reference evidence="8 9" key="1">
    <citation type="submission" date="2012-06" db="EMBL/GenBank/DDBJ databases">
        <title>Complete genome of Terriglobus roseus DSM 18391.</title>
        <authorList>
            <consortium name="US DOE Joint Genome Institute (JGI-PGF)"/>
            <person name="Lucas S."/>
            <person name="Copeland A."/>
            <person name="Lapidus A."/>
            <person name="Glavina del Rio T."/>
            <person name="Dalin E."/>
            <person name="Tice H."/>
            <person name="Bruce D."/>
            <person name="Goodwin L."/>
            <person name="Pitluck S."/>
            <person name="Peters L."/>
            <person name="Mikhailova N."/>
            <person name="Munk A.C.C."/>
            <person name="Kyrpides N."/>
            <person name="Mavromatis K."/>
            <person name="Ivanova N."/>
            <person name="Brettin T."/>
            <person name="Detter J.C."/>
            <person name="Han C."/>
            <person name="Larimer F."/>
            <person name="Land M."/>
            <person name="Hauser L."/>
            <person name="Markowitz V."/>
            <person name="Cheng J.-F."/>
            <person name="Hugenholtz P."/>
            <person name="Woyke T."/>
            <person name="Wu D."/>
            <person name="Brambilla E."/>
            <person name="Klenk H.-P."/>
            <person name="Eisen J.A."/>
        </authorList>
    </citation>
    <scope>NUCLEOTIDE SEQUENCE [LARGE SCALE GENOMIC DNA]</scope>
    <source>
        <strain evidence="9">DSM 18391 / NRRL B-41598 / KBS 63</strain>
    </source>
</reference>
<accession>I3ZCX7</accession>
<dbReference type="GO" id="GO:0006355">
    <property type="term" value="P:regulation of DNA-templated transcription"/>
    <property type="evidence" value="ECO:0007669"/>
    <property type="project" value="InterPro"/>
</dbReference>
<dbReference type="PANTHER" id="PTHR22807:SF53">
    <property type="entry name" value="RIBOSOMAL RNA SMALL SUBUNIT METHYLTRANSFERASE B-RELATED"/>
    <property type="match status" value="1"/>
</dbReference>
<gene>
    <name evidence="8" type="ordered locus">Terro_0763</name>
</gene>
<organism evidence="8 9">
    <name type="scientific">Terriglobus roseus (strain DSM 18391 / NRRL B-41598 / KBS 63)</name>
    <dbReference type="NCBI Taxonomy" id="926566"/>
    <lineage>
        <taxon>Bacteria</taxon>
        <taxon>Pseudomonadati</taxon>
        <taxon>Acidobacteriota</taxon>
        <taxon>Terriglobia</taxon>
        <taxon>Terriglobales</taxon>
        <taxon>Acidobacteriaceae</taxon>
        <taxon>Terriglobus</taxon>
    </lineage>
</organism>
<evidence type="ECO:0000259" key="7">
    <source>
        <dbReference type="PROSITE" id="PS51686"/>
    </source>
</evidence>
<dbReference type="GO" id="GO:0001510">
    <property type="term" value="P:RNA methylation"/>
    <property type="evidence" value="ECO:0007669"/>
    <property type="project" value="InterPro"/>
</dbReference>
<dbReference type="SUPFAM" id="SSF48013">
    <property type="entry name" value="NusB-like"/>
    <property type="match status" value="1"/>
</dbReference>
<dbReference type="PRINTS" id="PR02008">
    <property type="entry name" value="RCMTFAMILY"/>
</dbReference>
<dbReference type="Proteomes" id="UP000006056">
    <property type="component" value="Chromosome"/>
</dbReference>
<feature type="active site" description="Nucleophile" evidence="5">
    <location>
        <position position="421"/>
    </location>
</feature>
<dbReference type="eggNOG" id="COG0144">
    <property type="taxonomic scope" value="Bacteria"/>
</dbReference>
<feature type="region of interest" description="Disordered" evidence="6">
    <location>
        <begin position="1"/>
        <end position="64"/>
    </location>
</feature>
<dbReference type="InterPro" id="IPR035926">
    <property type="entry name" value="NusB-like_sf"/>
</dbReference>
<keyword evidence="9" id="KW-1185">Reference proteome</keyword>
<feature type="binding site" evidence="5">
    <location>
        <position position="348"/>
    </location>
    <ligand>
        <name>S-adenosyl-L-methionine</name>
        <dbReference type="ChEBI" id="CHEBI:59789"/>
    </ligand>
</feature>
<name>I3ZCX7_TERRK</name>
<dbReference type="EMBL" id="CP003379">
    <property type="protein sequence ID" value="AFL87095.1"/>
    <property type="molecule type" value="Genomic_DNA"/>
</dbReference>
<dbReference type="KEGG" id="trs:Terro_0763"/>
<dbReference type="Pfam" id="PF01029">
    <property type="entry name" value="NusB"/>
    <property type="match status" value="1"/>
</dbReference>
<dbReference type="RefSeq" id="WP_014784664.1">
    <property type="nucleotide sequence ID" value="NC_018014.1"/>
</dbReference>
<evidence type="ECO:0000256" key="2">
    <source>
        <dbReference type="ARBA" id="ARBA00022679"/>
    </source>
</evidence>
<dbReference type="Pfam" id="PF01189">
    <property type="entry name" value="Methyltr_RsmB-F"/>
    <property type="match status" value="1"/>
</dbReference>
<dbReference type="PATRIC" id="fig|926566.3.peg.756"/>
<feature type="binding site" evidence="5">
    <location>
        <position position="368"/>
    </location>
    <ligand>
        <name>S-adenosyl-L-methionine</name>
        <dbReference type="ChEBI" id="CHEBI:59789"/>
    </ligand>
</feature>
<dbReference type="Gene3D" id="1.10.940.10">
    <property type="entry name" value="NusB-like"/>
    <property type="match status" value="1"/>
</dbReference>
<evidence type="ECO:0000313" key="8">
    <source>
        <dbReference type="EMBL" id="AFL87095.1"/>
    </source>
</evidence>
<evidence type="ECO:0000256" key="3">
    <source>
        <dbReference type="ARBA" id="ARBA00022691"/>
    </source>
</evidence>
<dbReference type="InterPro" id="IPR049560">
    <property type="entry name" value="MeTrfase_RsmB-F_NOP2_cat"/>
</dbReference>
<evidence type="ECO:0000313" key="9">
    <source>
        <dbReference type="Proteomes" id="UP000006056"/>
    </source>
</evidence>
<comment type="similarity">
    <text evidence="5">Belongs to the class I-like SAM-binding methyltransferase superfamily. RsmB/NOP family.</text>
</comment>
<protein>
    <submittedName>
        <fullName evidence="8">tRNA/rRNA cytosine-C5-methylase</fullName>
    </submittedName>
</protein>
<keyword evidence="1 5" id="KW-0489">Methyltransferase</keyword>
<dbReference type="InterPro" id="IPR029063">
    <property type="entry name" value="SAM-dependent_MTases_sf"/>
</dbReference>
<dbReference type="PROSITE" id="PS51686">
    <property type="entry name" value="SAM_MT_RSMB_NOP"/>
    <property type="match status" value="1"/>
</dbReference>
<proteinExistence type="inferred from homology"/>
<dbReference type="PANTHER" id="PTHR22807">
    <property type="entry name" value="NOP2 YEAST -RELATED NOL1/NOP2/FMU SUN DOMAIN-CONTAINING"/>
    <property type="match status" value="1"/>
</dbReference>
<dbReference type="GO" id="GO:0008173">
    <property type="term" value="F:RNA methyltransferase activity"/>
    <property type="evidence" value="ECO:0007669"/>
    <property type="project" value="InterPro"/>
</dbReference>
<dbReference type="InterPro" id="IPR001678">
    <property type="entry name" value="MeTrfase_RsmB-F_NOP2_dom"/>
</dbReference>
<evidence type="ECO:0000256" key="1">
    <source>
        <dbReference type="ARBA" id="ARBA00022603"/>
    </source>
</evidence>
<dbReference type="InterPro" id="IPR023267">
    <property type="entry name" value="RCMT"/>
</dbReference>
<dbReference type="HOGENOM" id="CLU_005316_0_1_0"/>
<dbReference type="eggNOG" id="COG0781">
    <property type="taxonomic scope" value="Bacteria"/>
</dbReference>
<feature type="domain" description="SAM-dependent MTase RsmB/NOP-type" evidence="7">
    <location>
        <begin position="193"/>
        <end position="495"/>
    </location>
</feature>
<feature type="binding site" evidence="5">
    <location>
        <begin position="297"/>
        <end position="303"/>
    </location>
    <ligand>
        <name>S-adenosyl-L-methionine</name>
        <dbReference type="ChEBI" id="CHEBI:59789"/>
    </ligand>
</feature>
<dbReference type="AlphaFoldDB" id="I3ZCX7"/>
<dbReference type="SUPFAM" id="SSF53335">
    <property type="entry name" value="S-adenosyl-L-methionine-dependent methyltransferases"/>
    <property type="match status" value="1"/>
</dbReference>
<evidence type="ECO:0000256" key="5">
    <source>
        <dbReference type="PROSITE-ProRule" id="PRU01023"/>
    </source>
</evidence>
<keyword evidence="3 5" id="KW-0949">S-adenosyl-L-methionine</keyword>
<keyword evidence="2 5" id="KW-0808">Transferase</keyword>
<dbReference type="InterPro" id="IPR006027">
    <property type="entry name" value="NusB_RsmB_TIM44"/>
</dbReference>